<reference evidence="2 3" key="1">
    <citation type="submission" date="2018-06" db="EMBL/GenBank/DDBJ databases">
        <title>Complete Genomes of Monosporascus.</title>
        <authorList>
            <person name="Robinson A.J."/>
            <person name="Natvig D.O."/>
        </authorList>
    </citation>
    <scope>NUCLEOTIDE SEQUENCE [LARGE SCALE GENOMIC DNA]</scope>
    <source>
        <strain evidence="2 3">CBS 609.92</strain>
    </source>
</reference>
<accession>A0ABY0H1P0</accession>
<dbReference type="Proteomes" id="UP000294003">
    <property type="component" value="Unassembled WGS sequence"/>
</dbReference>
<dbReference type="EMBL" id="QJNS01000213">
    <property type="protein sequence ID" value="RYO82544.1"/>
    <property type="molecule type" value="Genomic_DNA"/>
</dbReference>
<feature type="compositionally biased region" description="Low complexity" evidence="1">
    <location>
        <begin position="60"/>
        <end position="72"/>
    </location>
</feature>
<evidence type="ECO:0000256" key="1">
    <source>
        <dbReference type="SAM" id="MobiDB-lite"/>
    </source>
</evidence>
<organism evidence="2 3">
    <name type="scientific">Monosporascus cannonballus</name>
    <dbReference type="NCBI Taxonomy" id="155416"/>
    <lineage>
        <taxon>Eukaryota</taxon>
        <taxon>Fungi</taxon>
        <taxon>Dikarya</taxon>
        <taxon>Ascomycota</taxon>
        <taxon>Pezizomycotina</taxon>
        <taxon>Sordariomycetes</taxon>
        <taxon>Xylariomycetidae</taxon>
        <taxon>Xylariales</taxon>
        <taxon>Xylariales incertae sedis</taxon>
        <taxon>Monosporascus</taxon>
    </lineage>
</organism>
<name>A0ABY0H1P0_9PEZI</name>
<keyword evidence="3" id="KW-1185">Reference proteome</keyword>
<feature type="region of interest" description="Disordered" evidence="1">
    <location>
        <begin position="40"/>
        <end position="80"/>
    </location>
</feature>
<sequence length="166" mass="17850">MHAAAIKLKSLGIDDLVRDLELSELGNHIAATLRDLTGRKRKDVPGEMTQGSRKLPRLTASSLPSPSHALAAQPGQSATAPQSLAAIMDGNNNPTLEMEYSVDPHPFGQPTGVDICRSIAENHAVPYNDPFNNSSMTLLRPQFCTLTENSGFEPIHLLGAISQSRL</sequence>
<evidence type="ECO:0000313" key="3">
    <source>
        <dbReference type="Proteomes" id="UP000294003"/>
    </source>
</evidence>
<protein>
    <submittedName>
        <fullName evidence="2">Uncharacterized protein</fullName>
    </submittedName>
</protein>
<comment type="caution">
    <text evidence="2">The sequence shown here is derived from an EMBL/GenBank/DDBJ whole genome shotgun (WGS) entry which is preliminary data.</text>
</comment>
<evidence type="ECO:0000313" key="2">
    <source>
        <dbReference type="EMBL" id="RYO82544.1"/>
    </source>
</evidence>
<gene>
    <name evidence="2" type="ORF">DL762_006567</name>
</gene>
<proteinExistence type="predicted"/>